<dbReference type="PROSITE" id="PS50011">
    <property type="entry name" value="PROTEIN_KINASE_DOM"/>
    <property type="match status" value="1"/>
</dbReference>
<evidence type="ECO:0000256" key="1">
    <source>
        <dbReference type="SAM" id="MobiDB-lite"/>
    </source>
</evidence>
<protein>
    <submittedName>
        <fullName evidence="3">13814_t:CDS:1</fullName>
    </submittedName>
</protein>
<name>A0A9W4WXQ2_9GLOM</name>
<dbReference type="GO" id="GO:0005524">
    <property type="term" value="F:ATP binding"/>
    <property type="evidence" value="ECO:0007669"/>
    <property type="project" value="InterPro"/>
</dbReference>
<proteinExistence type="predicted"/>
<dbReference type="Proteomes" id="UP001153678">
    <property type="component" value="Unassembled WGS sequence"/>
</dbReference>
<sequence length="318" mass="36474">MWELASGISPFYGREHDTQLMLSIYKGERPGIIQKTPQCYVDLMKACWDSDPSERPTATEISTIVQNWIYYTLKYYEAEKKNVTDTINDPLGLNSNFVDNKSPDDESIYLKEKDVTDINGVQEFLLTGNAKPGHLSNVVDKYPGVTDINGRQEFPSVSSPRVYKVVNKFQEKDLPHLMQLKEDASPSQKKSKHDSIDSISARSDTNGKGRHNKLAIENPYSCNICGSRSSSKGMTLTSTTELCYNYSSRASLKIPNCFQNISEYKKGWEYLDITLVWYFGYRKYLWFYWMKNGVYFIAIKINSQKLTIPITTHSKMDD</sequence>
<evidence type="ECO:0000259" key="2">
    <source>
        <dbReference type="PROSITE" id="PS50011"/>
    </source>
</evidence>
<dbReference type="GO" id="GO:0004672">
    <property type="term" value="F:protein kinase activity"/>
    <property type="evidence" value="ECO:0007669"/>
    <property type="project" value="InterPro"/>
</dbReference>
<evidence type="ECO:0000313" key="4">
    <source>
        <dbReference type="Proteomes" id="UP001153678"/>
    </source>
</evidence>
<dbReference type="InterPro" id="IPR011009">
    <property type="entry name" value="Kinase-like_dom_sf"/>
</dbReference>
<accession>A0A9W4WXQ2</accession>
<comment type="caution">
    <text evidence="3">The sequence shown here is derived from an EMBL/GenBank/DDBJ whole genome shotgun (WGS) entry which is preliminary data.</text>
</comment>
<gene>
    <name evidence="3" type="ORF">FWILDA_LOCUS5047</name>
</gene>
<dbReference type="InterPro" id="IPR001245">
    <property type="entry name" value="Ser-Thr/Tyr_kinase_cat_dom"/>
</dbReference>
<evidence type="ECO:0000313" key="3">
    <source>
        <dbReference type="EMBL" id="CAI2171373.1"/>
    </source>
</evidence>
<dbReference type="AlphaFoldDB" id="A0A9W4WXQ2"/>
<dbReference type="OrthoDB" id="3205772at2759"/>
<dbReference type="EMBL" id="CAMKVN010000814">
    <property type="protein sequence ID" value="CAI2171373.1"/>
    <property type="molecule type" value="Genomic_DNA"/>
</dbReference>
<dbReference type="InterPro" id="IPR000719">
    <property type="entry name" value="Prot_kinase_dom"/>
</dbReference>
<dbReference type="Pfam" id="PF07714">
    <property type="entry name" value="PK_Tyr_Ser-Thr"/>
    <property type="match status" value="1"/>
</dbReference>
<organism evidence="3 4">
    <name type="scientific">Funneliformis geosporum</name>
    <dbReference type="NCBI Taxonomy" id="1117311"/>
    <lineage>
        <taxon>Eukaryota</taxon>
        <taxon>Fungi</taxon>
        <taxon>Fungi incertae sedis</taxon>
        <taxon>Mucoromycota</taxon>
        <taxon>Glomeromycotina</taxon>
        <taxon>Glomeromycetes</taxon>
        <taxon>Glomerales</taxon>
        <taxon>Glomeraceae</taxon>
        <taxon>Funneliformis</taxon>
    </lineage>
</organism>
<feature type="domain" description="Protein kinase" evidence="2">
    <location>
        <begin position="1"/>
        <end position="69"/>
    </location>
</feature>
<reference evidence="3" key="1">
    <citation type="submission" date="2022-08" db="EMBL/GenBank/DDBJ databases">
        <authorList>
            <person name="Kallberg Y."/>
            <person name="Tangrot J."/>
            <person name="Rosling A."/>
        </authorList>
    </citation>
    <scope>NUCLEOTIDE SEQUENCE</scope>
    <source>
        <strain evidence="3">Wild A</strain>
    </source>
</reference>
<dbReference type="Gene3D" id="1.10.510.10">
    <property type="entry name" value="Transferase(Phosphotransferase) domain 1"/>
    <property type="match status" value="1"/>
</dbReference>
<feature type="region of interest" description="Disordered" evidence="1">
    <location>
        <begin position="176"/>
        <end position="210"/>
    </location>
</feature>
<dbReference type="SUPFAM" id="SSF56112">
    <property type="entry name" value="Protein kinase-like (PK-like)"/>
    <property type="match status" value="1"/>
</dbReference>
<keyword evidence="4" id="KW-1185">Reference proteome</keyword>